<evidence type="ECO:0000313" key="2">
    <source>
        <dbReference type="EMBL" id="PIC38989.1"/>
    </source>
</evidence>
<organism evidence="2 3">
    <name type="scientific">Caenorhabditis nigoni</name>
    <dbReference type="NCBI Taxonomy" id="1611254"/>
    <lineage>
        <taxon>Eukaryota</taxon>
        <taxon>Metazoa</taxon>
        <taxon>Ecdysozoa</taxon>
        <taxon>Nematoda</taxon>
        <taxon>Chromadorea</taxon>
        <taxon>Rhabditida</taxon>
        <taxon>Rhabditina</taxon>
        <taxon>Rhabditomorpha</taxon>
        <taxon>Rhabditoidea</taxon>
        <taxon>Rhabditidae</taxon>
        <taxon>Peloderinae</taxon>
        <taxon>Caenorhabditis</taxon>
    </lineage>
</organism>
<name>A0A2G5UHM8_9PELO</name>
<keyword evidence="1" id="KW-1133">Transmembrane helix</keyword>
<accession>A0A2G5UHM8</accession>
<evidence type="ECO:0000313" key="3">
    <source>
        <dbReference type="Proteomes" id="UP000230233"/>
    </source>
</evidence>
<sequence>MAVDLKQHLELADYLGVVAVWCIFFSILFVLSVIFNFVCIKKDDDITALERSFLDYSISKVHTKSFLSGLERNYFKYFLRIRLSKKWGYKKNIGVKLGPHRRSMVARQLPQTIEMD</sequence>
<dbReference type="Proteomes" id="UP000230233">
    <property type="component" value="Chromosome III"/>
</dbReference>
<proteinExistence type="predicted"/>
<protein>
    <submittedName>
        <fullName evidence="2">Uncharacterized protein</fullName>
    </submittedName>
</protein>
<keyword evidence="1" id="KW-0812">Transmembrane</keyword>
<comment type="caution">
    <text evidence="2">The sequence shown here is derived from an EMBL/GenBank/DDBJ whole genome shotgun (WGS) entry which is preliminary data.</text>
</comment>
<dbReference type="OrthoDB" id="5786091at2759"/>
<dbReference type="AlphaFoldDB" id="A0A2G5UHM8"/>
<feature type="transmembrane region" description="Helical" evidence="1">
    <location>
        <begin position="14"/>
        <end position="38"/>
    </location>
</feature>
<evidence type="ECO:0000256" key="1">
    <source>
        <dbReference type="SAM" id="Phobius"/>
    </source>
</evidence>
<dbReference type="Pfam" id="PF21525">
    <property type="entry name" value="Nlp36"/>
    <property type="match status" value="1"/>
</dbReference>
<keyword evidence="3" id="KW-1185">Reference proteome</keyword>
<reference evidence="3" key="1">
    <citation type="submission" date="2017-10" db="EMBL/GenBank/DDBJ databases">
        <title>Rapid genome shrinkage in a self-fertile nematode reveals novel sperm competition proteins.</title>
        <authorList>
            <person name="Yin D."/>
            <person name="Schwarz E.M."/>
            <person name="Thomas C.G."/>
            <person name="Felde R.L."/>
            <person name="Korf I.F."/>
            <person name="Cutter A.D."/>
            <person name="Schartner C.M."/>
            <person name="Ralston E.J."/>
            <person name="Meyer B.J."/>
            <person name="Haag E.S."/>
        </authorList>
    </citation>
    <scope>NUCLEOTIDE SEQUENCE [LARGE SCALE GENOMIC DNA]</scope>
    <source>
        <strain evidence="3">JU1422</strain>
    </source>
</reference>
<keyword evidence="1" id="KW-0472">Membrane</keyword>
<dbReference type="EMBL" id="PDUG01000003">
    <property type="protein sequence ID" value="PIC38989.1"/>
    <property type="molecule type" value="Genomic_DNA"/>
</dbReference>
<dbReference type="STRING" id="1611254.A0A2G5UHM8"/>
<gene>
    <name evidence="2" type="primary">Cni-nlp-36</name>
    <name evidence="2" type="synonym">Cnig_chr_III.g10824</name>
    <name evidence="2" type="ORF">B9Z55_010824</name>
</gene>